<evidence type="ECO:0000313" key="2">
    <source>
        <dbReference type="EMBL" id="TWU40872.1"/>
    </source>
</evidence>
<dbReference type="PANTHER" id="PTHR43264:SF1">
    <property type="entry name" value="INOSINE_URIDINE-PREFERRING NUCLEOSIDE HYDROLASE DOMAIN-CONTAINING PROTEIN"/>
    <property type="match status" value="1"/>
</dbReference>
<keyword evidence="3" id="KW-1185">Reference proteome</keyword>
<sequence>MLAPARSSTTPTLTILTAFAVLAIALRSFPVSAVANELAPVPLIFDTDIGNDVDDVLALGVIHALQSRGECELMAVTITKDHPLAAAFTDAVNTFYGRGDVPIGVCRSGMTPEAGRFNPLAQIEDNDQLRFPHDLMSGEQAPDAVTVLRQSLAEATDHSVVIVQVGFSTNMASLLQSPADDVSPLTGVELVKQKVRLLSMMAGAFQQIAGKGGKRYDHKEYNIIKDIPSAQRIASEWPTPIVWSGFEIGIAIPYPHQSIEQDYRYILHHPLPEAYIAYNPPPHNRPTWDLTSVLAAIRPRRDYFGLSKPGRVTVADDGLTSFTPDHDGKHQYLNVSTQQITRVTEVLAALASEPPHSIQPSYGKR</sequence>
<dbReference type="InterPro" id="IPR036452">
    <property type="entry name" value="Ribo_hydro-like"/>
</dbReference>
<organism evidence="2 3">
    <name type="scientific">Novipirellula artificiosorum</name>
    <dbReference type="NCBI Taxonomy" id="2528016"/>
    <lineage>
        <taxon>Bacteria</taxon>
        <taxon>Pseudomonadati</taxon>
        <taxon>Planctomycetota</taxon>
        <taxon>Planctomycetia</taxon>
        <taxon>Pirellulales</taxon>
        <taxon>Pirellulaceae</taxon>
        <taxon>Novipirellula</taxon>
    </lineage>
</organism>
<evidence type="ECO:0000259" key="1">
    <source>
        <dbReference type="Pfam" id="PF01156"/>
    </source>
</evidence>
<dbReference type="PANTHER" id="PTHR43264">
    <property type="match status" value="1"/>
</dbReference>
<name>A0A5C6DWA2_9BACT</name>
<dbReference type="RefSeq" id="WP_146525400.1">
    <property type="nucleotide sequence ID" value="NZ_SJPV01000002.1"/>
</dbReference>
<accession>A0A5C6DWA2</accession>
<comment type="caution">
    <text evidence="2">The sequence shown here is derived from an EMBL/GenBank/DDBJ whole genome shotgun (WGS) entry which is preliminary data.</text>
</comment>
<dbReference type="SUPFAM" id="SSF53590">
    <property type="entry name" value="Nucleoside hydrolase"/>
    <property type="match status" value="1"/>
</dbReference>
<dbReference type="EMBL" id="SJPV01000002">
    <property type="protein sequence ID" value="TWU40872.1"/>
    <property type="molecule type" value="Genomic_DNA"/>
</dbReference>
<evidence type="ECO:0000313" key="3">
    <source>
        <dbReference type="Proteomes" id="UP000319143"/>
    </source>
</evidence>
<protein>
    <submittedName>
        <fullName evidence="2">Inosine-uridine preferring nucleoside hydrolase</fullName>
    </submittedName>
</protein>
<gene>
    <name evidence="2" type="ORF">Poly41_17070</name>
</gene>
<reference evidence="2 3" key="1">
    <citation type="submission" date="2019-02" db="EMBL/GenBank/DDBJ databases">
        <title>Deep-cultivation of Planctomycetes and their phenomic and genomic characterization uncovers novel biology.</title>
        <authorList>
            <person name="Wiegand S."/>
            <person name="Jogler M."/>
            <person name="Boedeker C."/>
            <person name="Pinto D."/>
            <person name="Vollmers J."/>
            <person name="Rivas-Marin E."/>
            <person name="Kohn T."/>
            <person name="Peeters S.H."/>
            <person name="Heuer A."/>
            <person name="Rast P."/>
            <person name="Oberbeckmann S."/>
            <person name="Bunk B."/>
            <person name="Jeske O."/>
            <person name="Meyerdierks A."/>
            <person name="Storesund J.E."/>
            <person name="Kallscheuer N."/>
            <person name="Luecker S."/>
            <person name="Lage O.M."/>
            <person name="Pohl T."/>
            <person name="Merkel B.J."/>
            <person name="Hornburger P."/>
            <person name="Mueller R.-W."/>
            <person name="Bruemmer F."/>
            <person name="Labrenz M."/>
            <person name="Spormann A.M."/>
            <person name="Op Den Camp H."/>
            <person name="Overmann J."/>
            <person name="Amann R."/>
            <person name="Jetten M.S.M."/>
            <person name="Mascher T."/>
            <person name="Medema M.H."/>
            <person name="Devos D.P."/>
            <person name="Kaster A.-K."/>
            <person name="Ovreas L."/>
            <person name="Rohde M."/>
            <person name="Galperin M.Y."/>
            <person name="Jogler C."/>
        </authorList>
    </citation>
    <scope>NUCLEOTIDE SEQUENCE [LARGE SCALE GENOMIC DNA]</scope>
    <source>
        <strain evidence="2 3">Poly41</strain>
    </source>
</reference>
<dbReference type="OrthoDB" id="209323at2"/>
<dbReference type="Gene3D" id="3.90.245.10">
    <property type="entry name" value="Ribonucleoside hydrolase-like"/>
    <property type="match status" value="1"/>
</dbReference>
<dbReference type="Proteomes" id="UP000319143">
    <property type="component" value="Unassembled WGS sequence"/>
</dbReference>
<feature type="domain" description="Inosine/uridine-preferring nucleoside hydrolase" evidence="1">
    <location>
        <begin position="43"/>
        <end position="316"/>
    </location>
</feature>
<keyword evidence="2" id="KW-0378">Hydrolase</keyword>
<dbReference type="InterPro" id="IPR001910">
    <property type="entry name" value="Inosine/uridine_hydrolase_dom"/>
</dbReference>
<dbReference type="CDD" id="cd02652">
    <property type="entry name" value="nuc_hydro_2"/>
    <property type="match status" value="1"/>
</dbReference>
<dbReference type="AlphaFoldDB" id="A0A5C6DWA2"/>
<proteinExistence type="predicted"/>
<dbReference type="Pfam" id="PF01156">
    <property type="entry name" value="IU_nuc_hydro"/>
    <property type="match status" value="1"/>
</dbReference>
<dbReference type="GO" id="GO:0016799">
    <property type="term" value="F:hydrolase activity, hydrolyzing N-glycosyl compounds"/>
    <property type="evidence" value="ECO:0007669"/>
    <property type="project" value="InterPro"/>
</dbReference>